<dbReference type="Gene3D" id="1.10.530.10">
    <property type="match status" value="1"/>
</dbReference>
<dbReference type="SUPFAM" id="SSF53955">
    <property type="entry name" value="Lysozyme-like"/>
    <property type="match status" value="1"/>
</dbReference>
<dbReference type="GO" id="GO:0016020">
    <property type="term" value="C:membrane"/>
    <property type="evidence" value="ECO:0007669"/>
    <property type="project" value="InterPro"/>
</dbReference>
<dbReference type="PANTHER" id="PTHR37423:SF2">
    <property type="entry name" value="MEMBRANE-BOUND LYTIC MUREIN TRANSGLYCOSYLASE C"/>
    <property type="match status" value="1"/>
</dbReference>
<accession>E6QNI9</accession>
<dbReference type="InterPro" id="IPR000189">
    <property type="entry name" value="Transglyc_AS"/>
</dbReference>
<gene>
    <name evidence="2" type="ORF">CARN6_2324</name>
</gene>
<proteinExistence type="predicted"/>
<dbReference type="Pfam" id="PF01464">
    <property type="entry name" value="SLT"/>
    <property type="match status" value="1"/>
</dbReference>
<organism evidence="2">
    <name type="scientific">mine drainage metagenome</name>
    <dbReference type="NCBI Taxonomy" id="410659"/>
    <lineage>
        <taxon>unclassified sequences</taxon>
        <taxon>metagenomes</taxon>
        <taxon>ecological metagenomes</taxon>
    </lineage>
</organism>
<dbReference type="Gene3D" id="3.40.190.10">
    <property type="entry name" value="Periplasmic binding protein-like II"/>
    <property type="match status" value="2"/>
</dbReference>
<protein>
    <submittedName>
        <fullName evidence="2">Lytic transglycosylase, catalytic</fullName>
    </submittedName>
</protein>
<dbReference type="NCBIfam" id="NF008112">
    <property type="entry name" value="PRK10859.1"/>
    <property type="match status" value="1"/>
</dbReference>
<dbReference type="GO" id="GO:0008933">
    <property type="term" value="F:peptidoglycan lytic transglycosylase activity"/>
    <property type="evidence" value="ECO:0007669"/>
    <property type="project" value="InterPro"/>
</dbReference>
<feature type="domain" description="Transglycosylase SLT" evidence="1">
    <location>
        <begin position="176"/>
        <end position="279"/>
    </location>
</feature>
<evidence type="ECO:0000313" key="2">
    <source>
        <dbReference type="EMBL" id="CBI08810.1"/>
    </source>
</evidence>
<reference evidence="2" key="1">
    <citation type="submission" date="2009-10" db="EMBL/GenBank/DDBJ databases">
        <title>Diversity of trophic interactions inside an arsenic-rich microbial ecosystem.</title>
        <authorList>
            <person name="Bertin P.N."/>
            <person name="Heinrich-Salmeron A."/>
            <person name="Pelletier E."/>
            <person name="Goulhen-Chollet F."/>
            <person name="Arsene-Ploetze F."/>
            <person name="Gallien S."/>
            <person name="Calteau A."/>
            <person name="Vallenet D."/>
            <person name="Casiot C."/>
            <person name="Chane-Woon-Ming B."/>
            <person name="Giloteaux L."/>
            <person name="Barakat M."/>
            <person name="Bonnefoy V."/>
            <person name="Bruneel O."/>
            <person name="Chandler M."/>
            <person name="Cleiss J."/>
            <person name="Duran R."/>
            <person name="Elbaz-Poulichet F."/>
            <person name="Fonknechten N."/>
            <person name="Lauga B."/>
            <person name="Mornico D."/>
            <person name="Ortet P."/>
            <person name="Schaeffer C."/>
            <person name="Siguier P."/>
            <person name="Alexander Thil Smith A."/>
            <person name="Van Dorsselaer A."/>
            <person name="Weissenbach J."/>
            <person name="Medigue C."/>
            <person name="Le Paslier D."/>
        </authorList>
    </citation>
    <scope>NUCLEOTIDE SEQUENCE</scope>
</reference>
<dbReference type="EMBL" id="CABQ01000276">
    <property type="protein sequence ID" value="CBI08810.1"/>
    <property type="molecule type" value="Genomic_DNA"/>
</dbReference>
<sequence length="370" mass="41740">MVYAPSYQTVAEQLVFNNAHDAPADIAGILELKIAVVSGSAQETLLQEIKRKQPQLHWESRSGVGVDDLLDEVANSQLDVTFANQQQFGAAKNFHENLGIAKFAVATPSQLAWAFAPDSDARLREQATQFFADISKDGRLHGLVDRFYGFNERLAPLDAAAFLEQVNSTLPRYRALFKEAAHWSGLDWKLIAALAYQESHWNPLATSFTSVRGMMMLTEDTADQMNVDDRLDARQSILAGARYLAAIRDQLPLRIAEPDRTWMALAAYNQGNGHLEDARVLTQRMGMNADRWVDVKQWMPKLTRPEFFEHLSHGYARGGEAVILVENIRTYYDMLKRAESIKASGDLSATPYYRLLDSDKKQRIKNFSNR</sequence>
<dbReference type="PANTHER" id="PTHR37423">
    <property type="entry name" value="SOLUBLE LYTIC MUREIN TRANSGLYCOSYLASE-RELATED"/>
    <property type="match status" value="1"/>
</dbReference>
<dbReference type="SUPFAM" id="SSF53850">
    <property type="entry name" value="Periplasmic binding protein-like II"/>
    <property type="match status" value="1"/>
</dbReference>
<name>E6QNI9_9ZZZZ</name>
<dbReference type="PROSITE" id="PS00922">
    <property type="entry name" value="TRANSGLYCOSYLASE"/>
    <property type="match status" value="1"/>
</dbReference>
<dbReference type="InterPro" id="IPR023346">
    <property type="entry name" value="Lysozyme-like_dom_sf"/>
</dbReference>
<dbReference type="InterPro" id="IPR008258">
    <property type="entry name" value="Transglycosylase_SLT_dom_1"/>
</dbReference>
<dbReference type="AlphaFoldDB" id="E6QNI9"/>
<comment type="caution">
    <text evidence="2">The sequence shown here is derived from an EMBL/GenBank/DDBJ whole genome shotgun (WGS) entry which is preliminary data.</text>
</comment>
<dbReference type="CDD" id="cd13403">
    <property type="entry name" value="MLTF-like"/>
    <property type="match status" value="1"/>
</dbReference>
<dbReference type="GO" id="GO:0000270">
    <property type="term" value="P:peptidoglycan metabolic process"/>
    <property type="evidence" value="ECO:0007669"/>
    <property type="project" value="InterPro"/>
</dbReference>
<evidence type="ECO:0000259" key="1">
    <source>
        <dbReference type="Pfam" id="PF01464"/>
    </source>
</evidence>